<dbReference type="InterPro" id="IPR002104">
    <property type="entry name" value="Integrase_catalytic"/>
</dbReference>
<dbReference type="Pfam" id="PF02899">
    <property type="entry name" value="Phage_int_SAM_1"/>
    <property type="match status" value="1"/>
</dbReference>
<dbReference type="InterPro" id="IPR013762">
    <property type="entry name" value="Integrase-like_cat_sf"/>
</dbReference>
<proteinExistence type="predicted"/>
<dbReference type="PROSITE" id="PS51898">
    <property type="entry name" value="TYR_RECOMBINASE"/>
    <property type="match status" value="1"/>
</dbReference>
<dbReference type="GO" id="GO:0051301">
    <property type="term" value="P:cell division"/>
    <property type="evidence" value="ECO:0007669"/>
    <property type="project" value="UniProtKB-KW"/>
</dbReference>
<dbReference type="GO" id="GO:0015074">
    <property type="term" value="P:DNA integration"/>
    <property type="evidence" value="ECO:0007669"/>
    <property type="project" value="UniProtKB-KW"/>
</dbReference>
<dbReference type="GO" id="GO:0005737">
    <property type="term" value="C:cytoplasm"/>
    <property type="evidence" value="ECO:0007669"/>
    <property type="project" value="UniProtKB-SubCell"/>
</dbReference>
<dbReference type="Gene3D" id="1.10.443.10">
    <property type="entry name" value="Intergrase catalytic core"/>
    <property type="match status" value="1"/>
</dbReference>
<evidence type="ECO:0000313" key="12">
    <source>
        <dbReference type="EMBL" id="OGY18922.1"/>
    </source>
</evidence>
<keyword evidence="3" id="KW-0132">Cell division</keyword>
<keyword evidence="6 9" id="KW-0238">DNA-binding</keyword>
<keyword evidence="7" id="KW-0233">DNA recombination</keyword>
<organism evidence="12 13">
    <name type="scientific">Candidatus Chisholmbacteria bacterium RIFCSPHIGHO2_01_FULL_52_32</name>
    <dbReference type="NCBI Taxonomy" id="1797591"/>
    <lineage>
        <taxon>Bacteria</taxon>
        <taxon>Candidatus Chisholmiibacteriota</taxon>
    </lineage>
</organism>
<dbReference type="Proteomes" id="UP000179233">
    <property type="component" value="Unassembled WGS sequence"/>
</dbReference>
<keyword evidence="5" id="KW-0229">DNA integration</keyword>
<dbReference type="InterPro" id="IPR004107">
    <property type="entry name" value="Integrase_SAM-like_N"/>
</dbReference>
<reference evidence="12 13" key="1">
    <citation type="journal article" date="2016" name="Nat. Commun.">
        <title>Thousands of microbial genomes shed light on interconnected biogeochemical processes in an aquifer system.</title>
        <authorList>
            <person name="Anantharaman K."/>
            <person name="Brown C.T."/>
            <person name="Hug L.A."/>
            <person name="Sharon I."/>
            <person name="Castelle C.J."/>
            <person name="Probst A.J."/>
            <person name="Thomas B.C."/>
            <person name="Singh A."/>
            <person name="Wilkins M.J."/>
            <person name="Karaoz U."/>
            <person name="Brodie E.L."/>
            <person name="Williams K.H."/>
            <person name="Hubbard S.S."/>
            <person name="Banfield J.F."/>
        </authorList>
    </citation>
    <scope>NUCLEOTIDE SEQUENCE [LARGE SCALE GENOMIC DNA]</scope>
</reference>
<evidence type="ECO:0000256" key="7">
    <source>
        <dbReference type="ARBA" id="ARBA00023172"/>
    </source>
</evidence>
<feature type="domain" description="Core-binding (CB)" evidence="11">
    <location>
        <begin position="1"/>
        <end position="88"/>
    </location>
</feature>
<name>A0A1G1VU66_9BACT</name>
<dbReference type="EMBL" id="MHCJ01000003">
    <property type="protein sequence ID" value="OGY18922.1"/>
    <property type="molecule type" value="Genomic_DNA"/>
</dbReference>
<dbReference type="InterPro" id="IPR011010">
    <property type="entry name" value="DNA_brk_join_enz"/>
</dbReference>
<dbReference type="GO" id="GO:0007059">
    <property type="term" value="P:chromosome segregation"/>
    <property type="evidence" value="ECO:0007669"/>
    <property type="project" value="UniProtKB-KW"/>
</dbReference>
<evidence type="ECO:0000313" key="13">
    <source>
        <dbReference type="Proteomes" id="UP000179233"/>
    </source>
</evidence>
<dbReference type="InterPro" id="IPR050090">
    <property type="entry name" value="Tyrosine_recombinase_XerCD"/>
</dbReference>
<dbReference type="SUPFAM" id="SSF56349">
    <property type="entry name" value="DNA breaking-rejoining enzymes"/>
    <property type="match status" value="1"/>
</dbReference>
<evidence type="ECO:0000259" key="11">
    <source>
        <dbReference type="PROSITE" id="PS51900"/>
    </source>
</evidence>
<keyword evidence="2" id="KW-0963">Cytoplasm</keyword>
<dbReference type="InterPro" id="IPR044068">
    <property type="entry name" value="CB"/>
</dbReference>
<sequence length="302" mass="34917">MLQFLEYLEVERGASPYTIRNYAFYLKRFDQWYTRSSPPGDIRKLDLPIIRKYRLFLSRFVDDRGRSLSRVTQSYHAIALRSWLKWLVRHGYDVIAPDNIELPKVQSRSLKFLPREEVERLLSQPSISNIRGLRDKAILEVLFSTGLRVSELVGLNRASIDLKRREFGVIGKGGRARVVFLSKRASSWTERYLGARVDHFKPLFIRFAKWKVEPPAGGEAVRLTVRTVQRIVERYARAAHLSVRITPHGLRHSFATDLLSAGAGIREVQEMLGHKNIATTQIYTHITNPQLRNVHETFHGKS</sequence>
<evidence type="ECO:0000256" key="8">
    <source>
        <dbReference type="ARBA" id="ARBA00023306"/>
    </source>
</evidence>
<dbReference type="AlphaFoldDB" id="A0A1G1VU66"/>
<keyword evidence="4" id="KW-0159">Chromosome partition</keyword>
<dbReference type="PANTHER" id="PTHR30349:SF77">
    <property type="entry name" value="TYROSINE RECOMBINASE XERC"/>
    <property type="match status" value="1"/>
</dbReference>
<evidence type="ECO:0000256" key="4">
    <source>
        <dbReference type="ARBA" id="ARBA00022829"/>
    </source>
</evidence>
<evidence type="ECO:0000256" key="2">
    <source>
        <dbReference type="ARBA" id="ARBA00022490"/>
    </source>
</evidence>
<dbReference type="Gene3D" id="1.10.150.130">
    <property type="match status" value="1"/>
</dbReference>
<dbReference type="CDD" id="cd00798">
    <property type="entry name" value="INT_XerDC_C"/>
    <property type="match status" value="1"/>
</dbReference>
<evidence type="ECO:0000256" key="6">
    <source>
        <dbReference type="ARBA" id="ARBA00023125"/>
    </source>
</evidence>
<evidence type="ECO:0008006" key="14">
    <source>
        <dbReference type="Google" id="ProtNLM"/>
    </source>
</evidence>
<keyword evidence="8" id="KW-0131">Cell cycle</keyword>
<dbReference type="GO" id="GO:0006310">
    <property type="term" value="P:DNA recombination"/>
    <property type="evidence" value="ECO:0007669"/>
    <property type="project" value="UniProtKB-KW"/>
</dbReference>
<dbReference type="PROSITE" id="PS51900">
    <property type="entry name" value="CB"/>
    <property type="match status" value="1"/>
</dbReference>
<comment type="caution">
    <text evidence="12">The sequence shown here is derived from an EMBL/GenBank/DDBJ whole genome shotgun (WGS) entry which is preliminary data.</text>
</comment>
<evidence type="ECO:0000256" key="3">
    <source>
        <dbReference type="ARBA" id="ARBA00022618"/>
    </source>
</evidence>
<accession>A0A1G1VU66</accession>
<evidence type="ECO:0000256" key="9">
    <source>
        <dbReference type="PROSITE-ProRule" id="PRU01248"/>
    </source>
</evidence>
<comment type="subcellular location">
    <subcellularLocation>
        <location evidence="1">Cytoplasm</location>
    </subcellularLocation>
</comment>
<feature type="domain" description="Tyr recombinase" evidence="10">
    <location>
        <begin position="108"/>
        <end position="296"/>
    </location>
</feature>
<protein>
    <recommendedName>
        <fullName evidence="14">Tyrosine recombinase XerC</fullName>
    </recommendedName>
</protein>
<evidence type="ECO:0000259" key="10">
    <source>
        <dbReference type="PROSITE" id="PS51898"/>
    </source>
</evidence>
<dbReference type="Pfam" id="PF00589">
    <property type="entry name" value="Phage_integrase"/>
    <property type="match status" value="1"/>
</dbReference>
<dbReference type="InterPro" id="IPR010998">
    <property type="entry name" value="Integrase_recombinase_N"/>
</dbReference>
<evidence type="ECO:0000256" key="5">
    <source>
        <dbReference type="ARBA" id="ARBA00022908"/>
    </source>
</evidence>
<gene>
    <name evidence="12" type="ORF">A2786_02215</name>
</gene>
<dbReference type="PANTHER" id="PTHR30349">
    <property type="entry name" value="PHAGE INTEGRASE-RELATED"/>
    <property type="match status" value="1"/>
</dbReference>
<dbReference type="GO" id="GO:0003677">
    <property type="term" value="F:DNA binding"/>
    <property type="evidence" value="ECO:0007669"/>
    <property type="project" value="UniProtKB-UniRule"/>
</dbReference>
<evidence type="ECO:0000256" key="1">
    <source>
        <dbReference type="ARBA" id="ARBA00004496"/>
    </source>
</evidence>